<dbReference type="InterPro" id="IPR020904">
    <property type="entry name" value="Sc_DH/Rdtase_CS"/>
</dbReference>
<dbReference type="AlphaFoldDB" id="A8Q4G5"/>
<dbReference type="PANTHER" id="PTHR24322">
    <property type="entry name" value="PKSB"/>
    <property type="match status" value="1"/>
</dbReference>
<dbReference type="InterPro" id="IPR036291">
    <property type="entry name" value="NAD(P)-bd_dom_sf"/>
</dbReference>
<dbReference type="VEuPathDB" id="FungiDB:MGL_2538"/>
<comment type="caution">
    <text evidence="5">The sequence shown here is derived from an EMBL/GenBank/DDBJ whole genome shotgun (WGS) entry which is preliminary data.</text>
</comment>
<evidence type="ECO:0000256" key="2">
    <source>
        <dbReference type="ARBA" id="ARBA00022857"/>
    </source>
</evidence>
<dbReference type="Proteomes" id="UP000008837">
    <property type="component" value="Unassembled WGS sequence"/>
</dbReference>
<feature type="domain" description="Ketoreductase" evidence="4">
    <location>
        <begin position="104"/>
        <end position="280"/>
    </location>
</feature>
<dbReference type="InParanoid" id="A8Q4G5"/>
<proteinExistence type="inferred from homology"/>
<accession>A8Q4G5</accession>
<dbReference type="Gene3D" id="3.40.50.720">
    <property type="entry name" value="NAD(P)-binding Rossmann-like Domain"/>
    <property type="match status" value="1"/>
</dbReference>
<evidence type="ECO:0000256" key="3">
    <source>
        <dbReference type="ARBA" id="ARBA00023002"/>
    </source>
</evidence>
<dbReference type="PROSITE" id="PS00061">
    <property type="entry name" value="ADH_SHORT"/>
    <property type="match status" value="1"/>
</dbReference>
<dbReference type="STRING" id="425265.A8Q4G5"/>
<keyword evidence="6" id="KW-1185">Reference proteome</keyword>
<dbReference type="GO" id="GO:0016616">
    <property type="term" value="F:oxidoreductase activity, acting on the CH-OH group of donors, NAD or NADP as acceptor"/>
    <property type="evidence" value="ECO:0007669"/>
    <property type="project" value="TreeGrafter"/>
</dbReference>
<dbReference type="RefSeq" id="XP_001730156.1">
    <property type="nucleotide sequence ID" value="XM_001730104.1"/>
</dbReference>
<dbReference type="Pfam" id="PF00106">
    <property type="entry name" value="adh_short"/>
    <property type="match status" value="1"/>
</dbReference>
<sequence>MTHFREPITLDLVLRSLDKVPFSKPFVVILPILALLWERRGQSLSSALLKLPSLSEWSTLLTTRHRWVFRMVIFIVLKELSKVCSRSASNLGVSKPDRPKWKKDVVVITGGSTGIGRDVVQHLSRKFGARIAVLDITEPTYAPAKYGAPDILYVRTDVTNKDEVAVAHSKIKDHFGNSPSIVVSCAGVALAGPILTTSSRTFSRTFDINALANVILAHEFLPYMVENNHGHFMVVASSASYFSLPLLGPYSMSKSAALAFYETLRAELRSVYKAHRVRTSVVTPTKVRTLLGHALKDSDNNFLTPVLEPIQVASAMVDTLDSGLGRAISQPMFTSLLPYVRALPEWFRGLLTTVGNTDSSVTAESIANSFEAGYGKNWSKEDFANVFGEMESMVRASAKKE</sequence>
<evidence type="ECO:0000313" key="6">
    <source>
        <dbReference type="Proteomes" id="UP000008837"/>
    </source>
</evidence>
<dbReference type="EMBL" id="AAYY01000009">
    <property type="protein sequence ID" value="EDP42942.1"/>
    <property type="molecule type" value="Genomic_DNA"/>
</dbReference>
<keyword evidence="3" id="KW-0560">Oxidoreductase</keyword>
<comment type="similarity">
    <text evidence="1">Belongs to the short-chain dehydrogenases/reductases (SDR) family.</text>
</comment>
<protein>
    <recommendedName>
        <fullName evidence="4">Ketoreductase domain-containing protein</fullName>
    </recommendedName>
</protein>
<dbReference type="SMART" id="SM00822">
    <property type="entry name" value="PKS_KR"/>
    <property type="match status" value="1"/>
</dbReference>
<evidence type="ECO:0000313" key="5">
    <source>
        <dbReference type="EMBL" id="EDP42942.1"/>
    </source>
</evidence>
<name>A8Q4G5_MALGO</name>
<keyword evidence="2" id="KW-0521">NADP</keyword>
<dbReference type="SUPFAM" id="SSF51735">
    <property type="entry name" value="NAD(P)-binding Rossmann-fold domains"/>
    <property type="match status" value="1"/>
</dbReference>
<dbReference type="InterPro" id="IPR057326">
    <property type="entry name" value="KR_dom"/>
</dbReference>
<evidence type="ECO:0000259" key="4">
    <source>
        <dbReference type="SMART" id="SM00822"/>
    </source>
</evidence>
<reference evidence="5 6" key="1">
    <citation type="journal article" date="2007" name="Proc. Natl. Acad. Sci. U.S.A.">
        <title>Dandruff-associated Malassezia genomes reveal convergent and divergent virulence traits shared with plant and human fungal pathogens.</title>
        <authorList>
            <person name="Xu J."/>
            <person name="Saunders C.W."/>
            <person name="Hu P."/>
            <person name="Grant R.A."/>
            <person name="Boekhout T."/>
            <person name="Kuramae E.E."/>
            <person name="Kronstad J.W."/>
            <person name="Deangelis Y.M."/>
            <person name="Reeder N.L."/>
            <person name="Johnstone K.R."/>
            <person name="Leland M."/>
            <person name="Fieno A.M."/>
            <person name="Begley W.M."/>
            <person name="Sun Y."/>
            <person name="Lacey M.P."/>
            <person name="Chaudhary T."/>
            <person name="Keough T."/>
            <person name="Chu L."/>
            <person name="Sears R."/>
            <person name="Yuan B."/>
            <person name="Dawson T.L.Jr."/>
        </authorList>
    </citation>
    <scope>NUCLEOTIDE SEQUENCE [LARGE SCALE GENOMIC DNA]</scope>
    <source>
        <strain evidence="6">ATCC MYA-4612 / CBS 7966</strain>
    </source>
</reference>
<dbReference type="OMA" id="WITAKEF"/>
<dbReference type="PRINTS" id="PR00081">
    <property type="entry name" value="GDHRDH"/>
</dbReference>
<dbReference type="GeneID" id="5854463"/>
<evidence type="ECO:0000256" key="1">
    <source>
        <dbReference type="ARBA" id="ARBA00006484"/>
    </source>
</evidence>
<gene>
    <name evidence="5" type="ORF">MGL_2538</name>
</gene>
<organism evidence="5 6">
    <name type="scientific">Malassezia globosa (strain ATCC MYA-4612 / CBS 7966)</name>
    <name type="common">Dandruff-associated fungus</name>
    <dbReference type="NCBI Taxonomy" id="425265"/>
    <lineage>
        <taxon>Eukaryota</taxon>
        <taxon>Fungi</taxon>
        <taxon>Dikarya</taxon>
        <taxon>Basidiomycota</taxon>
        <taxon>Ustilaginomycotina</taxon>
        <taxon>Malasseziomycetes</taxon>
        <taxon>Malasseziales</taxon>
        <taxon>Malasseziaceae</taxon>
        <taxon>Malassezia</taxon>
    </lineage>
</organism>
<dbReference type="OrthoDB" id="10253736at2759"/>
<dbReference type="PANTHER" id="PTHR24322:SF736">
    <property type="entry name" value="RETINOL DEHYDROGENASE 10"/>
    <property type="match status" value="1"/>
</dbReference>
<dbReference type="KEGG" id="mgl:MGL_2538"/>
<dbReference type="InterPro" id="IPR002347">
    <property type="entry name" value="SDR_fam"/>
</dbReference>